<dbReference type="RefSeq" id="WP_124870470.1">
    <property type="nucleotide sequence ID" value="NZ_CP034183.1"/>
</dbReference>
<evidence type="ECO:0000313" key="2">
    <source>
        <dbReference type="Proteomes" id="UP000276417"/>
    </source>
</evidence>
<accession>A0A3G8YC20</accession>
<evidence type="ECO:0008006" key="3">
    <source>
        <dbReference type="Google" id="ProtNLM"/>
    </source>
</evidence>
<dbReference type="KEGG" id="dph:EHF33_09360"/>
<dbReference type="OrthoDB" id="70057at2"/>
<dbReference type="EMBL" id="CP034183">
    <property type="protein sequence ID" value="AZI42929.1"/>
    <property type="molecule type" value="Genomic_DNA"/>
</dbReference>
<dbReference type="PROSITE" id="PS51257">
    <property type="entry name" value="PROKAR_LIPOPROTEIN"/>
    <property type="match status" value="1"/>
</dbReference>
<keyword evidence="2" id="KW-1185">Reference proteome</keyword>
<dbReference type="Proteomes" id="UP000276417">
    <property type="component" value="Chromosome 1"/>
</dbReference>
<name>A0A3G8YC20_9DEIO</name>
<proteinExistence type="predicted"/>
<evidence type="ECO:0000313" key="1">
    <source>
        <dbReference type="EMBL" id="AZI42929.1"/>
    </source>
</evidence>
<protein>
    <recommendedName>
        <fullName evidence="3">Lipoprotein</fullName>
    </recommendedName>
</protein>
<reference evidence="1 2" key="1">
    <citation type="submission" date="2018-11" db="EMBL/GenBank/DDBJ databases">
        <title>Deinococcus shelandsis sp. nov., isolated from South Shetland Islands soil of Antarctica.</title>
        <authorList>
            <person name="Tian J."/>
        </authorList>
    </citation>
    <scope>NUCLEOTIDE SEQUENCE [LARGE SCALE GENOMIC DNA]</scope>
    <source>
        <strain evidence="1 2">S14-83T</strain>
    </source>
</reference>
<dbReference type="AlphaFoldDB" id="A0A3G8YC20"/>
<organism evidence="1 2">
    <name type="scientific">Deinococcus psychrotolerans</name>
    <dbReference type="NCBI Taxonomy" id="2489213"/>
    <lineage>
        <taxon>Bacteria</taxon>
        <taxon>Thermotogati</taxon>
        <taxon>Deinococcota</taxon>
        <taxon>Deinococci</taxon>
        <taxon>Deinococcales</taxon>
        <taxon>Deinococcaceae</taxon>
        <taxon>Deinococcus</taxon>
    </lineage>
</organism>
<gene>
    <name evidence="1" type="ORF">EHF33_09360</name>
</gene>
<sequence length="128" mass="13519">MNLKRMFLLMTLGLSACQTKPSGASSPPVALEVLDVKLPDSVGAREALTVTVSVADGGCYHFTNFEAKRRSASRLAFSVQGRPLAGSVGCPPVTGRVAEIYTDPGTPARTNPFEVFVNGKSYGTVNIK</sequence>